<dbReference type="InterPro" id="IPR046433">
    <property type="entry name" value="ActCoA_hydro"/>
</dbReference>
<dbReference type="Pfam" id="PF13336">
    <property type="entry name" value="AcetylCoA_hyd_C"/>
    <property type="match status" value="1"/>
</dbReference>
<dbReference type="GO" id="GO:0006083">
    <property type="term" value="P:acetate metabolic process"/>
    <property type="evidence" value="ECO:0007669"/>
    <property type="project" value="InterPro"/>
</dbReference>
<dbReference type="PANTHER" id="PTHR21432:SF20">
    <property type="entry name" value="ACETYL-COA HYDROLASE"/>
    <property type="match status" value="1"/>
</dbReference>
<protein>
    <submittedName>
        <fullName evidence="5">4-hydroxybutyrate:acetyl-coa coa transferase</fullName>
    </submittedName>
</protein>
<dbReference type="Gene3D" id="3.30.750.70">
    <property type="entry name" value="4-hydroxybutyrate coenzyme like domains"/>
    <property type="match status" value="1"/>
</dbReference>
<dbReference type="Pfam" id="PF02550">
    <property type="entry name" value="AcetylCoA_hydro"/>
    <property type="match status" value="1"/>
</dbReference>
<sequence length="438" mass="47905">MPDMNAYRKEYGKKRLSPEKAVELIQDGDHIVHGVTIAEPPALLGALAGRARAGDLKKVFVYSFNPQRHAAQTYLALDIQDRIFARSWFLGPSARKLAAVGLVAFIPSSLHQVPKFLRENMTVDVCLTTVSPMDKAGYFSFGTANDLTSTAALLARTLIVEVNRNMPRVFGNSMVHISEVQAVVENHVPLMEMPPPAPREQDAVIGRRIAGIIPDNAVLQLGIGGLPNAICPFLENHKDLGIHSELFGPGMKDLIVKGVITGRKKTLLPRKHVFSVSYGTADTFAFMNDNPSMTSFPSDYVMDPGVIAQNDNMVSVNSIIQVDLTGQCNAEYLAGNMFSGTGGQLDFVRGAYAARNGKSVLAFYSTAKNDTVSRVVARLDANAAVTTPRIDVQYLCTEYGLVNLKNKSEEERAMAIISLAHPDFRDDLIRQAEKMRII</sequence>
<accession>A0A0W8G3G0</accession>
<dbReference type="Gene3D" id="3.40.1080.20">
    <property type="entry name" value="Acetyl-CoA hydrolase/transferase C-terminal domain"/>
    <property type="match status" value="1"/>
</dbReference>
<dbReference type="InterPro" id="IPR003702">
    <property type="entry name" value="ActCoA_hydro_N"/>
</dbReference>
<dbReference type="InterPro" id="IPR037171">
    <property type="entry name" value="NagB/RpiA_transferase-like"/>
</dbReference>
<evidence type="ECO:0000259" key="4">
    <source>
        <dbReference type="Pfam" id="PF13336"/>
    </source>
</evidence>
<feature type="domain" description="Acetyl-CoA hydrolase/transferase C-terminal" evidence="4">
    <location>
        <begin position="279"/>
        <end position="432"/>
    </location>
</feature>
<comment type="similarity">
    <text evidence="1">Belongs to the acetyl-CoA hydrolase/transferase family.</text>
</comment>
<dbReference type="PANTHER" id="PTHR21432">
    <property type="entry name" value="ACETYL-COA HYDROLASE-RELATED"/>
    <property type="match status" value="1"/>
</dbReference>
<evidence type="ECO:0000256" key="1">
    <source>
        <dbReference type="ARBA" id="ARBA00009632"/>
    </source>
</evidence>
<dbReference type="SUPFAM" id="SSF100950">
    <property type="entry name" value="NagB/RpiA/CoA transferase-like"/>
    <property type="match status" value="2"/>
</dbReference>
<keyword evidence="2 5" id="KW-0808">Transferase</keyword>
<name>A0A0W8G3G0_9ZZZZ</name>
<comment type="caution">
    <text evidence="5">The sequence shown here is derived from an EMBL/GenBank/DDBJ whole genome shotgun (WGS) entry which is preliminary data.</text>
</comment>
<dbReference type="EMBL" id="LNQE01000308">
    <property type="protein sequence ID" value="KUG27625.1"/>
    <property type="molecule type" value="Genomic_DNA"/>
</dbReference>
<gene>
    <name evidence="5" type="ORF">ASZ90_002530</name>
</gene>
<dbReference type="GO" id="GO:0008775">
    <property type="term" value="F:acetate CoA-transferase activity"/>
    <property type="evidence" value="ECO:0007669"/>
    <property type="project" value="InterPro"/>
</dbReference>
<dbReference type="AlphaFoldDB" id="A0A0W8G3G0"/>
<evidence type="ECO:0000313" key="5">
    <source>
        <dbReference type="EMBL" id="KUG27625.1"/>
    </source>
</evidence>
<proteinExistence type="inferred from homology"/>
<organism evidence="5">
    <name type="scientific">hydrocarbon metagenome</name>
    <dbReference type="NCBI Taxonomy" id="938273"/>
    <lineage>
        <taxon>unclassified sequences</taxon>
        <taxon>metagenomes</taxon>
        <taxon>ecological metagenomes</taxon>
    </lineage>
</organism>
<evidence type="ECO:0000259" key="3">
    <source>
        <dbReference type="Pfam" id="PF02550"/>
    </source>
</evidence>
<reference evidence="5" key="1">
    <citation type="journal article" date="2015" name="Proc. Natl. Acad. Sci. U.S.A.">
        <title>Networks of energetic and metabolic interactions define dynamics in microbial communities.</title>
        <authorList>
            <person name="Embree M."/>
            <person name="Liu J.K."/>
            <person name="Al-Bassam M.M."/>
            <person name="Zengler K."/>
        </authorList>
    </citation>
    <scope>NUCLEOTIDE SEQUENCE</scope>
</reference>
<feature type="domain" description="Acetyl-CoA hydrolase/transferase N-terminal" evidence="3">
    <location>
        <begin position="7"/>
        <end position="188"/>
    </location>
</feature>
<dbReference type="InterPro" id="IPR038460">
    <property type="entry name" value="AcetylCoA_hyd_C_sf"/>
</dbReference>
<dbReference type="Gene3D" id="3.40.1080.10">
    <property type="entry name" value="Glutaconate Coenzyme A-transferase"/>
    <property type="match status" value="1"/>
</dbReference>
<dbReference type="InterPro" id="IPR026888">
    <property type="entry name" value="AcetylCoA_hyd_C"/>
</dbReference>
<evidence type="ECO:0000256" key="2">
    <source>
        <dbReference type="ARBA" id="ARBA00022679"/>
    </source>
</evidence>